<reference evidence="11" key="1">
    <citation type="submission" date="2023-01" db="EMBL/GenBank/DDBJ databases">
        <title>Genome assembly of the deep-sea coral Lophelia pertusa.</title>
        <authorList>
            <person name="Herrera S."/>
            <person name="Cordes E."/>
        </authorList>
    </citation>
    <scope>NUCLEOTIDE SEQUENCE</scope>
    <source>
        <strain evidence="11">USNM1676648</strain>
        <tissue evidence="11">Polyp</tissue>
    </source>
</reference>
<evidence type="ECO:0000256" key="2">
    <source>
        <dbReference type="ARBA" id="ARBA00022692"/>
    </source>
</evidence>
<keyword evidence="3 9" id="KW-1133">Transmembrane helix</keyword>
<dbReference type="OrthoDB" id="5981855at2759"/>
<dbReference type="GO" id="GO:0005886">
    <property type="term" value="C:plasma membrane"/>
    <property type="evidence" value="ECO:0007669"/>
    <property type="project" value="TreeGrafter"/>
</dbReference>
<dbReference type="Gene3D" id="1.20.1070.10">
    <property type="entry name" value="Rhodopsin 7-helix transmembrane proteins"/>
    <property type="match status" value="1"/>
</dbReference>
<dbReference type="InterPro" id="IPR017452">
    <property type="entry name" value="GPCR_Rhodpsn_7TM"/>
</dbReference>
<dbReference type="PRINTS" id="PR00237">
    <property type="entry name" value="GPCRRHODOPSN"/>
</dbReference>
<organism evidence="11 12">
    <name type="scientific">Desmophyllum pertusum</name>
    <dbReference type="NCBI Taxonomy" id="174260"/>
    <lineage>
        <taxon>Eukaryota</taxon>
        <taxon>Metazoa</taxon>
        <taxon>Cnidaria</taxon>
        <taxon>Anthozoa</taxon>
        <taxon>Hexacorallia</taxon>
        <taxon>Scleractinia</taxon>
        <taxon>Caryophylliina</taxon>
        <taxon>Caryophylliidae</taxon>
        <taxon>Desmophyllum</taxon>
    </lineage>
</organism>
<feature type="transmembrane region" description="Helical" evidence="9">
    <location>
        <begin position="348"/>
        <end position="367"/>
    </location>
</feature>
<keyword evidence="7 8" id="KW-0807">Transducer</keyword>
<evidence type="ECO:0000256" key="8">
    <source>
        <dbReference type="RuleBase" id="RU000688"/>
    </source>
</evidence>
<gene>
    <name evidence="11" type="ORF">OS493_035941</name>
</gene>
<name>A0A9W9YY61_9CNID</name>
<dbReference type="FunFam" id="1.20.1070.10:FF:000291">
    <property type="entry name" value="Predicted protein"/>
    <property type="match status" value="1"/>
</dbReference>
<dbReference type="Pfam" id="PF00001">
    <property type="entry name" value="7tm_1"/>
    <property type="match status" value="1"/>
</dbReference>
<sequence>MLNFKSSINFKYLEREIQCSSFSPPDVSVRIANVLDYELFLQERLSAGLFRIPLSKALQEESHFNITVECSSGLTSTITGIQSHNTMILSLHCKGCWREMDVNLTSNATVSLGCSVSNSTPFTATCQLLAYSAILIISIFGNGILIGAIVNYPRTQTVMNYYIINMATADLLTTAFDMAVQIWHYGLLIVNKPFEWFDGIMGVFLCKFVVFIQGAAIACTVFTLAAIAVNRFLAVMFPFRRNRRSSTAVIVLFLIWLSSFAIASPMLYAMRVQEEQGAYVCLENWEPLLDNGSSPRHYTLALFGSLFVFPLLLIGILYSIIAFKVWVRTVPGNATAPNQLHEIETRKKILKICMTVVLVFALCWLPFYIYLMLQFVAPASDCGPPEYVAFLGLFFGHANSSINPFIYIIYNSDYQKGMKKVLKRCLFPCKSNRMRMGPNRSTLDSFPSLRTFRELELSPLKKGSHLNNQGIDDHSVKE</sequence>
<keyword evidence="5 9" id="KW-0472">Membrane</keyword>
<protein>
    <recommendedName>
        <fullName evidence="10">G-protein coupled receptors family 1 profile domain-containing protein</fullName>
    </recommendedName>
</protein>
<keyword evidence="12" id="KW-1185">Reference proteome</keyword>
<evidence type="ECO:0000256" key="6">
    <source>
        <dbReference type="ARBA" id="ARBA00023170"/>
    </source>
</evidence>
<evidence type="ECO:0000256" key="4">
    <source>
        <dbReference type="ARBA" id="ARBA00023040"/>
    </source>
</evidence>
<evidence type="ECO:0000256" key="7">
    <source>
        <dbReference type="ARBA" id="ARBA00023224"/>
    </source>
</evidence>
<feature type="transmembrane region" description="Helical" evidence="9">
    <location>
        <begin position="387"/>
        <end position="410"/>
    </location>
</feature>
<dbReference type="PROSITE" id="PS50262">
    <property type="entry name" value="G_PROTEIN_RECEP_F1_2"/>
    <property type="match status" value="1"/>
</dbReference>
<feature type="transmembrane region" description="Helical" evidence="9">
    <location>
        <begin position="162"/>
        <end position="180"/>
    </location>
</feature>
<proteinExistence type="inferred from homology"/>
<dbReference type="Proteomes" id="UP001163046">
    <property type="component" value="Unassembled WGS sequence"/>
</dbReference>
<feature type="transmembrane region" description="Helical" evidence="9">
    <location>
        <begin position="248"/>
        <end position="270"/>
    </location>
</feature>
<dbReference type="PROSITE" id="PS00237">
    <property type="entry name" value="G_PROTEIN_RECEP_F1_1"/>
    <property type="match status" value="1"/>
</dbReference>
<evidence type="ECO:0000256" key="5">
    <source>
        <dbReference type="ARBA" id="ARBA00023136"/>
    </source>
</evidence>
<accession>A0A9W9YY61</accession>
<keyword evidence="2 8" id="KW-0812">Transmembrane</keyword>
<comment type="similarity">
    <text evidence="8">Belongs to the G-protein coupled receptor 1 family.</text>
</comment>
<feature type="transmembrane region" description="Helical" evidence="9">
    <location>
        <begin position="128"/>
        <end position="150"/>
    </location>
</feature>
<dbReference type="EMBL" id="MU826882">
    <property type="protein sequence ID" value="KAJ7369864.1"/>
    <property type="molecule type" value="Genomic_DNA"/>
</dbReference>
<keyword evidence="6 8" id="KW-0675">Receptor</keyword>
<evidence type="ECO:0000256" key="9">
    <source>
        <dbReference type="SAM" id="Phobius"/>
    </source>
</evidence>
<dbReference type="InterPro" id="IPR000276">
    <property type="entry name" value="GPCR_Rhodpsn"/>
</dbReference>
<keyword evidence="4 8" id="KW-0297">G-protein coupled receptor</keyword>
<dbReference type="AlphaFoldDB" id="A0A9W9YY61"/>
<dbReference type="SMART" id="SM01381">
    <property type="entry name" value="7TM_GPCR_Srsx"/>
    <property type="match status" value="1"/>
</dbReference>
<dbReference type="PANTHER" id="PTHR45695">
    <property type="entry name" value="LEUCOKININ RECEPTOR-RELATED"/>
    <property type="match status" value="1"/>
</dbReference>
<comment type="subcellular location">
    <subcellularLocation>
        <location evidence="1">Membrane</location>
        <topology evidence="1">Multi-pass membrane protein</topology>
    </subcellularLocation>
</comment>
<evidence type="ECO:0000259" key="10">
    <source>
        <dbReference type="PROSITE" id="PS50262"/>
    </source>
</evidence>
<feature type="transmembrane region" description="Helical" evidence="9">
    <location>
        <begin position="200"/>
        <end position="227"/>
    </location>
</feature>
<evidence type="ECO:0000313" key="12">
    <source>
        <dbReference type="Proteomes" id="UP001163046"/>
    </source>
</evidence>
<evidence type="ECO:0000256" key="1">
    <source>
        <dbReference type="ARBA" id="ARBA00004141"/>
    </source>
</evidence>
<evidence type="ECO:0000256" key="3">
    <source>
        <dbReference type="ARBA" id="ARBA00022989"/>
    </source>
</evidence>
<dbReference type="PANTHER" id="PTHR45695:SF9">
    <property type="entry name" value="LEUCOKININ RECEPTOR"/>
    <property type="match status" value="1"/>
</dbReference>
<feature type="transmembrane region" description="Helical" evidence="9">
    <location>
        <begin position="298"/>
        <end position="327"/>
    </location>
</feature>
<feature type="domain" description="G-protein coupled receptors family 1 profile" evidence="10">
    <location>
        <begin position="141"/>
        <end position="407"/>
    </location>
</feature>
<dbReference type="SUPFAM" id="SSF81321">
    <property type="entry name" value="Family A G protein-coupled receptor-like"/>
    <property type="match status" value="1"/>
</dbReference>
<comment type="caution">
    <text evidence="11">The sequence shown here is derived from an EMBL/GenBank/DDBJ whole genome shotgun (WGS) entry which is preliminary data.</text>
</comment>
<dbReference type="GO" id="GO:0004930">
    <property type="term" value="F:G protein-coupled receptor activity"/>
    <property type="evidence" value="ECO:0007669"/>
    <property type="project" value="UniProtKB-KW"/>
</dbReference>
<evidence type="ECO:0000313" key="11">
    <source>
        <dbReference type="EMBL" id="KAJ7369864.1"/>
    </source>
</evidence>